<name>A0ABW5DI49_9HYPH</name>
<dbReference type="Gene3D" id="3.30.420.40">
    <property type="match status" value="2"/>
</dbReference>
<dbReference type="InterPro" id="IPR000600">
    <property type="entry name" value="ROK"/>
</dbReference>
<gene>
    <name evidence="2" type="ORF">ACFSMZ_07790</name>
</gene>
<dbReference type="Proteomes" id="UP001597373">
    <property type="component" value="Unassembled WGS sequence"/>
</dbReference>
<dbReference type="EMBL" id="JBHUIR010000021">
    <property type="protein sequence ID" value="MFD2259666.1"/>
    <property type="molecule type" value="Genomic_DNA"/>
</dbReference>
<dbReference type="PANTHER" id="PTHR18964">
    <property type="entry name" value="ROK (REPRESSOR, ORF, KINASE) FAMILY"/>
    <property type="match status" value="1"/>
</dbReference>
<evidence type="ECO:0000256" key="1">
    <source>
        <dbReference type="SAM" id="MobiDB-lite"/>
    </source>
</evidence>
<reference evidence="3" key="1">
    <citation type="journal article" date="2019" name="Int. J. Syst. Evol. Microbiol.">
        <title>The Global Catalogue of Microorganisms (GCM) 10K type strain sequencing project: providing services to taxonomists for standard genome sequencing and annotation.</title>
        <authorList>
            <consortium name="The Broad Institute Genomics Platform"/>
            <consortium name="The Broad Institute Genome Sequencing Center for Infectious Disease"/>
            <person name="Wu L."/>
            <person name="Ma J."/>
        </authorList>
    </citation>
    <scope>NUCLEOTIDE SEQUENCE [LARGE SCALE GENOMIC DNA]</scope>
    <source>
        <strain evidence="3">KCTC 23707</strain>
    </source>
</reference>
<dbReference type="SUPFAM" id="SSF53067">
    <property type="entry name" value="Actin-like ATPase domain"/>
    <property type="match status" value="1"/>
</dbReference>
<dbReference type="InterPro" id="IPR036388">
    <property type="entry name" value="WH-like_DNA-bd_sf"/>
</dbReference>
<evidence type="ECO:0000313" key="3">
    <source>
        <dbReference type="Proteomes" id="UP001597373"/>
    </source>
</evidence>
<dbReference type="SUPFAM" id="SSF46785">
    <property type="entry name" value="Winged helix' DNA-binding domain"/>
    <property type="match status" value="1"/>
</dbReference>
<dbReference type="InterPro" id="IPR043129">
    <property type="entry name" value="ATPase_NBD"/>
</dbReference>
<sequence>MIGAVRRAGNPSRTQIAHLTGLSHSTISAIAADLIAEGIMRESVHETQVPVSRRGRPQVALTLNPDAGRAVCLHLHFNRLEAVLVDYCGGVIATRTHVINTLALNRQQLIDLVVETVQEAAGGKPFMRIVFAVQGVTDAKGDEILWSPIITHNHVPFGTLLREQFGIPVSVQNDCNLIATALHWINPERYGQNFLAILLSHGIGMGLMLNGQIFTGIRSSGVEFGHMIYRPHGSLCRCGRRGCIEAYAGSYAIQRRAEGLDTVSEPLANTHDTDLSALLAQARAEDGPVRQAFREAGQAIGYGLGSLFALIDPAPVALIGHGTAAFEIMEPEIRTALAQTAAGQNAGDLSFEIWPDEIPLIQQGCAMEALNSMDHEVFGPGLQPTDSARAARTPNGEPTKAYA</sequence>
<dbReference type="Pfam" id="PF00480">
    <property type="entry name" value="ROK"/>
    <property type="match status" value="1"/>
</dbReference>
<dbReference type="PANTHER" id="PTHR18964:SF173">
    <property type="entry name" value="GLUCOKINASE"/>
    <property type="match status" value="1"/>
</dbReference>
<dbReference type="InterPro" id="IPR036390">
    <property type="entry name" value="WH_DNA-bd_sf"/>
</dbReference>
<proteinExistence type="predicted"/>
<comment type="caution">
    <text evidence="2">The sequence shown here is derived from an EMBL/GenBank/DDBJ whole genome shotgun (WGS) entry which is preliminary data.</text>
</comment>
<organism evidence="2 3">
    <name type="scientific">Chelativorans composti</name>
    <dbReference type="NCBI Taxonomy" id="768533"/>
    <lineage>
        <taxon>Bacteria</taxon>
        <taxon>Pseudomonadati</taxon>
        <taxon>Pseudomonadota</taxon>
        <taxon>Alphaproteobacteria</taxon>
        <taxon>Hyphomicrobiales</taxon>
        <taxon>Phyllobacteriaceae</taxon>
        <taxon>Chelativorans</taxon>
    </lineage>
</organism>
<keyword evidence="3" id="KW-1185">Reference proteome</keyword>
<evidence type="ECO:0000313" key="2">
    <source>
        <dbReference type="EMBL" id="MFD2259666.1"/>
    </source>
</evidence>
<feature type="region of interest" description="Disordered" evidence="1">
    <location>
        <begin position="377"/>
        <end position="403"/>
    </location>
</feature>
<dbReference type="RefSeq" id="WP_378188422.1">
    <property type="nucleotide sequence ID" value="NZ_JBHUIR010000021.1"/>
</dbReference>
<accession>A0ABW5DI49</accession>
<dbReference type="Gene3D" id="1.10.10.10">
    <property type="entry name" value="Winged helix-like DNA-binding domain superfamily/Winged helix DNA-binding domain"/>
    <property type="match status" value="1"/>
</dbReference>
<protein>
    <submittedName>
        <fullName evidence="2">ROK family protein</fullName>
    </submittedName>
</protein>